<reference evidence="1 2" key="1">
    <citation type="submission" date="2021-04" db="EMBL/GenBank/DDBJ databases">
        <title>The genome sequence of Ideonella sp. 3Y2.</title>
        <authorList>
            <person name="Liu Y."/>
        </authorList>
    </citation>
    <scope>NUCLEOTIDE SEQUENCE [LARGE SCALE GENOMIC DNA]</scope>
    <source>
        <strain evidence="1 2">3Y2</strain>
    </source>
</reference>
<proteinExistence type="predicted"/>
<evidence type="ECO:0000313" key="2">
    <source>
        <dbReference type="Proteomes" id="UP000676246"/>
    </source>
</evidence>
<accession>A0A941BE16</accession>
<sequence>MATKRVFKRASEPVDAAAFIDAAPYSSGQAAAEPAKAGKGAGVEAQLHVLMPKADIVALKRAALDRGKTVSDLVRESVQVYINTK</sequence>
<dbReference type="RefSeq" id="WP_210857264.1">
    <property type="nucleotide sequence ID" value="NZ_JAGQDD010000034.1"/>
</dbReference>
<organism evidence="1 2">
    <name type="scientific">Ideonella alba</name>
    <dbReference type="NCBI Taxonomy" id="2824118"/>
    <lineage>
        <taxon>Bacteria</taxon>
        <taxon>Pseudomonadati</taxon>
        <taxon>Pseudomonadota</taxon>
        <taxon>Betaproteobacteria</taxon>
        <taxon>Burkholderiales</taxon>
        <taxon>Sphaerotilaceae</taxon>
        <taxon>Ideonella</taxon>
    </lineage>
</organism>
<evidence type="ECO:0000313" key="1">
    <source>
        <dbReference type="EMBL" id="MBQ0933600.1"/>
    </source>
</evidence>
<dbReference type="EMBL" id="JAGQDD010000034">
    <property type="protein sequence ID" value="MBQ0933600.1"/>
    <property type="molecule type" value="Genomic_DNA"/>
</dbReference>
<name>A0A941BE16_9BURK</name>
<gene>
    <name evidence="1" type="ORF">KAK03_24275</name>
</gene>
<comment type="caution">
    <text evidence="1">The sequence shown here is derived from an EMBL/GenBank/DDBJ whole genome shotgun (WGS) entry which is preliminary data.</text>
</comment>
<keyword evidence="2" id="KW-1185">Reference proteome</keyword>
<protein>
    <submittedName>
        <fullName evidence="1">Uncharacterized protein</fullName>
    </submittedName>
</protein>
<dbReference type="AlphaFoldDB" id="A0A941BE16"/>
<dbReference type="Proteomes" id="UP000676246">
    <property type="component" value="Unassembled WGS sequence"/>
</dbReference>